<accession>A0ABX8JDC0</accession>
<name>A0ABX8JDC0_9BACT</name>
<feature type="domain" description="RCK C-terminal" evidence="2">
    <location>
        <begin position="136"/>
        <end position="215"/>
    </location>
</feature>
<reference evidence="3 4" key="1">
    <citation type="submission" date="2021-06" db="EMBL/GenBank/DDBJ databases">
        <title>Gemonas diversity in paddy soil.</title>
        <authorList>
            <person name="Liu G."/>
        </authorList>
    </citation>
    <scope>NUCLEOTIDE SEQUENCE [LARGE SCALE GENOMIC DNA]</scope>
    <source>
        <strain evidence="3 4">RG10</strain>
    </source>
</reference>
<feature type="domain" description="RCK N-terminal" evidence="1">
    <location>
        <begin position="1"/>
        <end position="120"/>
    </location>
</feature>
<evidence type="ECO:0000259" key="2">
    <source>
        <dbReference type="PROSITE" id="PS51202"/>
    </source>
</evidence>
<proteinExistence type="predicted"/>
<dbReference type="InterPro" id="IPR003148">
    <property type="entry name" value="RCK_N"/>
</dbReference>
<dbReference type="PROSITE" id="PS51201">
    <property type="entry name" value="RCK_N"/>
    <property type="match status" value="1"/>
</dbReference>
<dbReference type="InterPro" id="IPR050721">
    <property type="entry name" value="Trk_Ktr_HKT_K-transport"/>
</dbReference>
<organism evidence="3 4">
    <name type="scientific">Geomonas oryzisoli</name>
    <dbReference type="NCBI Taxonomy" id="2847992"/>
    <lineage>
        <taxon>Bacteria</taxon>
        <taxon>Pseudomonadati</taxon>
        <taxon>Thermodesulfobacteriota</taxon>
        <taxon>Desulfuromonadia</taxon>
        <taxon>Geobacterales</taxon>
        <taxon>Geobacteraceae</taxon>
        <taxon>Geomonas</taxon>
    </lineage>
</organism>
<gene>
    <name evidence="3" type="ORF">KP004_05890</name>
</gene>
<evidence type="ECO:0000313" key="4">
    <source>
        <dbReference type="Proteomes" id="UP000683557"/>
    </source>
</evidence>
<evidence type="ECO:0000313" key="3">
    <source>
        <dbReference type="EMBL" id="QWV94707.1"/>
    </source>
</evidence>
<dbReference type="Proteomes" id="UP000683557">
    <property type="component" value="Chromosome"/>
</dbReference>
<dbReference type="EMBL" id="CP076723">
    <property type="protein sequence ID" value="QWV94707.1"/>
    <property type="molecule type" value="Genomic_DNA"/>
</dbReference>
<evidence type="ECO:0000259" key="1">
    <source>
        <dbReference type="PROSITE" id="PS51201"/>
    </source>
</evidence>
<sequence>MKVIVIGCGRLGSALAEALSRRGVEVAVVDRDEAAFERLSPSFNGIRVAGMGFDHEVLLHAGIEGADAVAALTASDEVNAVSARAARLVFKVPRVVARLYEPGKAEAYRRLGIPTISHVTWGVGRIVELLCYSPVEQVQSLGGGEVELVRVDLPPLLAGRSVQELTLIGEIQVVAVARQGRTLIPTPGTLFQQGDQVYLALLTSSAERLKHLLGLP</sequence>
<keyword evidence="4" id="KW-1185">Reference proteome</keyword>
<protein>
    <submittedName>
        <fullName evidence="3">TrkA family potassium uptake protein</fullName>
    </submittedName>
</protein>
<dbReference type="RefSeq" id="WP_216801432.1">
    <property type="nucleotide sequence ID" value="NZ_CP076723.1"/>
</dbReference>
<dbReference type="InterPro" id="IPR006037">
    <property type="entry name" value="RCK_C"/>
</dbReference>
<dbReference type="Pfam" id="PF02080">
    <property type="entry name" value="TrkA_C"/>
    <property type="match status" value="1"/>
</dbReference>
<dbReference type="PROSITE" id="PS51202">
    <property type="entry name" value="RCK_C"/>
    <property type="match status" value="1"/>
</dbReference>
<dbReference type="Pfam" id="PF02254">
    <property type="entry name" value="TrkA_N"/>
    <property type="match status" value="1"/>
</dbReference>
<dbReference type="PANTHER" id="PTHR43833">
    <property type="entry name" value="POTASSIUM CHANNEL PROTEIN 2-RELATED-RELATED"/>
    <property type="match status" value="1"/>
</dbReference>
<dbReference type="PANTHER" id="PTHR43833:SF8">
    <property type="entry name" value="TRK SYSTEM POTASSIUM UPTAKE PROTEIN TRKA"/>
    <property type="match status" value="1"/>
</dbReference>